<dbReference type="AlphaFoldDB" id="A0A381NWD4"/>
<keyword evidence="1" id="KW-0808">Transferase</keyword>
<evidence type="ECO:0000256" key="1">
    <source>
        <dbReference type="ARBA" id="ARBA00022679"/>
    </source>
</evidence>
<protein>
    <recommendedName>
        <fullName evidence="5">Glycosyltransferase subfamily 4-like N-terminal domain-containing protein</fullName>
    </recommendedName>
</protein>
<sequence>MHSSPKDAGGPATPIPADGDPLRIAYLAYRGKPHCGGQGVYTRHLTKALVDLGHHVEVLAGPPYPDLDERVPLIRLPSLELYNDHFPMRKARIWEMKTRWDVAEAMSFNTGNFSEPMAFSMRARDHLRRRTHEFDLVHDNQCLGWGVLLMQMREKFPILSTIHHPITVDRKLEIEHARTRWEEFGKRRWYAFTRMQTQVAKRMPRIMTVSESSAGDIAADHRVDPGRIHVVPVGVDPELFLPVPEVRRVPGRIVTTASADVVMKGLKYLLEAIAKLRTERHVELVIIGKPNGDSASTKAFEDLGLTDCVSYVHGVPDQRIVELYSEAEVACVPSLYEGFSLPAIEAMSCGVPLVTTTGGALPEVTGTHGETCFQVPPGDSDALAAMLRTVLADPGLRARVGAAGRQRVIDQWSWHHTAIRTVEQYRALLDETVRR</sequence>
<dbReference type="SUPFAM" id="SSF53756">
    <property type="entry name" value="UDP-Glycosyltransferase/glycogen phosphorylase"/>
    <property type="match status" value="1"/>
</dbReference>
<name>A0A381NWD4_9ZZZZ</name>
<dbReference type="Pfam" id="PF00534">
    <property type="entry name" value="Glycos_transf_1"/>
    <property type="match status" value="1"/>
</dbReference>
<dbReference type="InterPro" id="IPR028098">
    <property type="entry name" value="Glyco_trans_4-like_N"/>
</dbReference>
<evidence type="ECO:0000313" key="4">
    <source>
        <dbReference type="EMBL" id="SUZ58519.1"/>
    </source>
</evidence>
<organism evidence="4">
    <name type="scientific">marine metagenome</name>
    <dbReference type="NCBI Taxonomy" id="408172"/>
    <lineage>
        <taxon>unclassified sequences</taxon>
        <taxon>metagenomes</taxon>
        <taxon>ecological metagenomes</taxon>
    </lineage>
</organism>
<dbReference type="CDD" id="cd03801">
    <property type="entry name" value="GT4_PimA-like"/>
    <property type="match status" value="1"/>
</dbReference>
<feature type="domain" description="Glycosyltransferase subfamily 4-like N-terminal" evidence="3">
    <location>
        <begin position="36"/>
        <end position="238"/>
    </location>
</feature>
<dbReference type="GO" id="GO:0016757">
    <property type="term" value="F:glycosyltransferase activity"/>
    <property type="evidence" value="ECO:0007669"/>
    <property type="project" value="InterPro"/>
</dbReference>
<evidence type="ECO:0000259" key="2">
    <source>
        <dbReference type="Pfam" id="PF00534"/>
    </source>
</evidence>
<reference evidence="4" key="1">
    <citation type="submission" date="2018-05" db="EMBL/GenBank/DDBJ databases">
        <authorList>
            <person name="Lanie J.A."/>
            <person name="Ng W.-L."/>
            <person name="Kazmierczak K.M."/>
            <person name="Andrzejewski T.M."/>
            <person name="Davidsen T.M."/>
            <person name="Wayne K.J."/>
            <person name="Tettelin H."/>
            <person name="Glass J.I."/>
            <person name="Rusch D."/>
            <person name="Podicherti R."/>
            <person name="Tsui H.-C.T."/>
            <person name="Winkler M.E."/>
        </authorList>
    </citation>
    <scope>NUCLEOTIDE SEQUENCE</scope>
</reference>
<evidence type="ECO:0000259" key="3">
    <source>
        <dbReference type="Pfam" id="PF13439"/>
    </source>
</evidence>
<dbReference type="InterPro" id="IPR001296">
    <property type="entry name" value="Glyco_trans_1"/>
</dbReference>
<dbReference type="GO" id="GO:0009103">
    <property type="term" value="P:lipopolysaccharide biosynthetic process"/>
    <property type="evidence" value="ECO:0007669"/>
    <property type="project" value="TreeGrafter"/>
</dbReference>
<dbReference type="Gene3D" id="3.40.50.2000">
    <property type="entry name" value="Glycogen Phosphorylase B"/>
    <property type="match status" value="2"/>
</dbReference>
<dbReference type="EMBL" id="UINC01000624">
    <property type="protein sequence ID" value="SUZ58519.1"/>
    <property type="molecule type" value="Genomic_DNA"/>
</dbReference>
<dbReference type="PANTHER" id="PTHR46401:SF2">
    <property type="entry name" value="GLYCOSYLTRANSFERASE WBBK-RELATED"/>
    <property type="match status" value="1"/>
</dbReference>
<dbReference type="Pfam" id="PF13439">
    <property type="entry name" value="Glyco_transf_4"/>
    <property type="match status" value="1"/>
</dbReference>
<dbReference type="PANTHER" id="PTHR46401">
    <property type="entry name" value="GLYCOSYLTRANSFERASE WBBK-RELATED"/>
    <property type="match status" value="1"/>
</dbReference>
<gene>
    <name evidence="4" type="ORF">METZ01_LOCUS11373</name>
</gene>
<proteinExistence type="predicted"/>
<evidence type="ECO:0008006" key="5">
    <source>
        <dbReference type="Google" id="ProtNLM"/>
    </source>
</evidence>
<accession>A0A381NWD4</accession>
<feature type="domain" description="Glycosyl transferase family 1" evidence="2">
    <location>
        <begin position="253"/>
        <end position="407"/>
    </location>
</feature>